<keyword evidence="2" id="KW-1185">Reference proteome</keyword>
<name>A0ABY5FS33_9BACL</name>
<sequence>MDRLLQACLTGQVDYKSAEGVTFYRAPTSGHRQHAIVLDILIDRYVLEPGRPIELSVADVANSIGLSADEVFRSVMALARITLVSQHIEERLIRFDSAGIDERGKMTLIIGFNAWLTHHLGTLAAESIERSLHAHVI</sequence>
<organism evidence="1 2">
    <name type="scientific">Exiguobacterium aurantiacum</name>
    <dbReference type="NCBI Taxonomy" id="33987"/>
    <lineage>
        <taxon>Bacteria</taxon>
        <taxon>Bacillati</taxon>
        <taxon>Bacillota</taxon>
        <taxon>Bacilli</taxon>
        <taxon>Bacillales</taxon>
        <taxon>Bacillales Family XII. Incertae Sedis</taxon>
        <taxon>Exiguobacterium</taxon>
    </lineage>
</organism>
<accession>A0ABY5FS33</accession>
<dbReference type="EMBL" id="CP101462">
    <property type="protein sequence ID" value="UTT44335.1"/>
    <property type="molecule type" value="Genomic_DNA"/>
</dbReference>
<evidence type="ECO:0000313" key="1">
    <source>
        <dbReference type="EMBL" id="UTT44335.1"/>
    </source>
</evidence>
<proteinExistence type="predicted"/>
<evidence type="ECO:0000313" key="2">
    <source>
        <dbReference type="Proteomes" id="UP001060325"/>
    </source>
</evidence>
<protein>
    <submittedName>
        <fullName evidence="1">Uncharacterized protein</fullName>
    </submittedName>
</protein>
<reference evidence="1" key="1">
    <citation type="submission" date="2022-07" db="EMBL/GenBank/DDBJ databases">
        <title>Complete genome of CX2.</title>
        <authorList>
            <person name="Cao G."/>
        </authorList>
    </citation>
    <scope>NUCLEOTIDE SEQUENCE</scope>
    <source>
        <strain evidence="1">CX2</strain>
    </source>
</reference>
<dbReference type="Proteomes" id="UP001060325">
    <property type="component" value="Chromosome"/>
</dbReference>
<gene>
    <name evidence="1" type="ORF">NMQ00_07510</name>
</gene>
<dbReference type="RefSeq" id="WP_255178583.1">
    <property type="nucleotide sequence ID" value="NZ_CP101462.1"/>
</dbReference>